<evidence type="ECO:0000313" key="2">
    <source>
        <dbReference type="EMBL" id="AAD13845.1"/>
    </source>
</evidence>
<name>Q60200_9CYAN</name>
<feature type="region of interest" description="Disordered" evidence="1">
    <location>
        <begin position="1"/>
        <end position="23"/>
    </location>
</feature>
<dbReference type="EMBL" id="S46711">
    <property type="protein sequence ID" value="AAD13845.1"/>
    <property type="molecule type" value="Genomic_DNA"/>
</dbReference>
<protein>
    <submittedName>
        <fullName evidence="2">OrfF</fullName>
    </submittedName>
</protein>
<dbReference type="AlphaFoldDB" id="Q60200"/>
<accession>Q60200</accession>
<sequence>MPTSNGRSCPDLGLTGSPKNHCNSESVPHSIELGSAIMSCNFIAATTVRIPHRSRSERSESAVVLLAVS</sequence>
<proteinExistence type="predicted"/>
<gene>
    <name evidence="2" type="primary">orf F</name>
</gene>
<reference evidence="2" key="1">
    <citation type="journal article" date="1992" name="Plasmid">
        <title>DNA sequence and analysis of a cryptic 4.2-kb plasmid from the filamentous cyanobacterium, Plectonema sp. strain PCC 6402.</title>
        <authorList>
            <person name="Perkins D.R."/>
            <person name="Barnum S.R."/>
        </authorList>
    </citation>
    <scope>NUCLEOTIDE SEQUENCE</scope>
    <source>
        <strain evidence="2">PCC 6402</strain>
        <plasmid evidence="2">pRF1</plasmid>
    </source>
</reference>
<organism evidence="2">
    <name type="scientific">Leptolyngbya sp. PCC 6402</name>
    <dbReference type="NCBI Taxonomy" id="272136"/>
    <lineage>
        <taxon>Bacteria</taxon>
        <taxon>Bacillati</taxon>
        <taxon>Cyanobacteriota</taxon>
        <taxon>Cyanophyceae</taxon>
        <taxon>Leptolyngbyales</taxon>
        <taxon>Leptolyngbyaceae</taxon>
        <taxon>Leptolyngbya group</taxon>
        <taxon>Leptolyngbya</taxon>
    </lineage>
</organism>
<evidence type="ECO:0000256" key="1">
    <source>
        <dbReference type="SAM" id="MobiDB-lite"/>
    </source>
</evidence>
<dbReference type="PIR" id="JQ1703">
    <property type="entry name" value="JQ1703"/>
</dbReference>
<keyword evidence="2" id="KW-0614">Plasmid</keyword>
<geneLocation type="plasmid" evidence="2">
    <name>pRF1</name>
</geneLocation>